<dbReference type="GO" id="GO:0046872">
    <property type="term" value="F:metal ion binding"/>
    <property type="evidence" value="ECO:0007669"/>
    <property type="project" value="UniProtKB-KW"/>
</dbReference>
<dbReference type="InParanoid" id="G4Q7N5"/>
<dbReference type="PANTHER" id="PTHR43794:SF11">
    <property type="entry name" value="AMIDOHYDROLASE-RELATED DOMAIN-CONTAINING PROTEIN"/>
    <property type="match status" value="1"/>
</dbReference>
<keyword evidence="6" id="KW-1185">Reference proteome</keyword>
<dbReference type="SUPFAM" id="SSF51556">
    <property type="entry name" value="Metallo-dependent hydrolases"/>
    <property type="match status" value="1"/>
</dbReference>
<feature type="domain" description="Amidohydrolase-related" evidence="4">
    <location>
        <begin position="5"/>
        <end position="333"/>
    </location>
</feature>
<dbReference type="Gene3D" id="3.20.20.140">
    <property type="entry name" value="Metal-dependent hydrolases"/>
    <property type="match status" value="1"/>
</dbReference>
<dbReference type="eggNOG" id="COG0402">
    <property type="taxonomic scope" value="Bacteria"/>
</dbReference>
<evidence type="ECO:0000313" key="5">
    <source>
        <dbReference type="EMBL" id="AEQ22374.1"/>
    </source>
</evidence>
<dbReference type="InterPro" id="IPR011059">
    <property type="entry name" value="Metal-dep_hydrolase_composite"/>
</dbReference>
<dbReference type="InterPro" id="IPR006680">
    <property type="entry name" value="Amidohydro-rel"/>
</dbReference>
<evidence type="ECO:0000256" key="3">
    <source>
        <dbReference type="ARBA" id="ARBA00022833"/>
    </source>
</evidence>
<dbReference type="SUPFAM" id="SSF51338">
    <property type="entry name" value="Composite domain of metallo-dependent hydrolases"/>
    <property type="match status" value="1"/>
</dbReference>
<evidence type="ECO:0000256" key="1">
    <source>
        <dbReference type="ARBA" id="ARBA00022723"/>
    </source>
</evidence>
<evidence type="ECO:0000256" key="2">
    <source>
        <dbReference type="ARBA" id="ARBA00022801"/>
    </source>
</evidence>
<dbReference type="PATRIC" id="fig|568816.4.peg.1105"/>
<name>G4Q7N5_ACIIR</name>
<dbReference type="AlphaFoldDB" id="G4Q7N5"/>
<dbReference type="EMBL" id="CP003058">
    <property type="protein sequence ID" value="AEQ22374.1"/>
    <property type="molecule type" value="Genomic_DNA"/>
</dbReference>
<sequence>MTLFRSYADDMLLMDWLQDKIWPMENHLTGNDVYWGSLLGIAEMIRTGTTAFADMYFFMEATARAVASSGIRAALSRGLTGSSAADGKARLDENSALFDTWNGVENDRIHVMYGPHAPYTCAPEYICSIVKEAARKGAEIHMHLAETKGEVADCLKKYDKSPIALMEELGLFELGTLAAHCVHVDDKDMEILRKHHVRIASNPQSNLKLASGIAPIGQMLQKGIVLGLGTDGASSNNNLDMLEEVRLASMLSKVKEDNPRSVPAKTAIKCGTLEGAKAIGFDEVGAVTTGYKADLVLYDLKEPEWFPRNDRYSLLCNAASSHSVSHVFVDGKLLYENGEYLTLDYEKVCAEAQRCAERLSRA</sequence>
<gene>
    <name evidence="5" type="ordered locus">Acin_1149</name>
</gene>
<dbReference type="InterPro" id="IPR032466">
    <property type="entry name" value="Metal_Hydrolase"/>
</dbReference>
<keyword evidence="2 5" id="KW-0378">Hydrolase</keyword>
<evidence type="ECO:0000259" key="4">
    <source>
        <dbReference type="Pfam" id="PF01979"/>
    </source>
</evidence>
<dbReference type="CDD" id="cd01298">
    <property type="entry name" value="ATZ_TRZ_like"/>
    <property type="match status" value="1"/>
</dbReference>
<dbReference type="InterPro" id="IPR050287">
    <property type="entry name" value="MTA/SAH_deaminase"/>
</dbReference>
<dbReference type="GO" id="GO:0016814">
    <property type="term" value="F:hydrolase activity, acting on carbon-nitrogen (but not peptide) bonds, in cyclic amidines"/>
    <property type="evidence" value="ECO:0007669"/>
    <property type="project" value="UniProtKB-ARBA"/>
</dbReference>
<dbReference type="Proteomes" id="UP000007093">
    <property type="component" value="Chromosome"/>
</dbReference>
<dbReference type="HOGENOM" id="CLU_012358_2_1_9"/>
<dbReference type="Gene3D" id="2.30.40.10">
    <property type="entry name" value="Urease, subunit C, domain 1"/>
    <property type="match status" value="1"/>
</dbReference>
<dbReference type="KEGG" id="ain:Acin_1149"/>
<dbReference type="STRING" id="568816.Acin_1149"/>
<proteinExistence type="predicted"/>
<keyword evidence="3" id="KW-0862">Zinc</keyword>
<evidence type="ECO:0000313" key="6">
    <source>
        <dbReference type="Proteomes" id="UP000007093"/>
    </source>
</evidence>
<reference evidence="5 6" key="1">
    <citation type="journal article" date="2011" name="J. Bacteriol.">
        <title>Complete genome sequence of Acidaminococcus intestini RYC-MR95, a Gram-negative bacterium from the phylum Firmicutes.</title>
        <authorList>
            <person name="D'Auria G."/>
            <person name="Galan J.C."/>
            <person name="Rodriguez-Alcayna M."/>
            <person name="Moya A."/>
            <person name="Baquero F."/>
            <person name="Latorre A."/>
        </authorList>
    </citation>
    <scope>NUCLEOTIDE SEQUENCE [LARGE SCALE GENOMIC DNA]</scope>
    <source>
        <strain evidence="5 6">RyC-MR95</strain>
    </source>
</reference>
<dbReference type="GO" id="GO:0019239">
    <property type="term" value="F:deaminase activity"/>
    <property type="evidence" value="ECO:0007669"/>
    <property type="project" value="UniProtKB-ARBA"/>
</dbReference>
<dbReference type="PANTHER" id="PTHR43794">
    <property type="entry name" value="AMINOHYDROLASE SSNA-RELATED"/>
    <property type="match status" value="1"/>
</dbReference>
<organism evidence="5 6">
    <name type="scientific">Acidaminococcus intestini (strain RyC-MR95)</name>
    <dbReference type="NCBI Taxonomy" id="568816"/>
    <lineage>
        <taxon>Bacteria</taxon>
        <taxon>Bacillati</taxon>
        <taxon>Bacillota</taxon>
        <taxon>Negativicutes</taxon>
        <taxon>Acidaminococcales</taxon>
        <taxon>Acidaminococcaceae</taxon>
        <taxon>Acidaminococcus</taxon>
    </lineage>
</organism>
<dbReference type="FunFam" id="3.20.20.140:FF:000014">
    <property type="entry name" value="5-methylthioadenosine/S-adenosylhomocysteine deaminase"/>
    <property type="match status" value="1"/>
</dbReference>
<keyword evidence="1" id="KW-0479">Metal-binding</keyword>
<accession>G4Q7N5</accession>
<dbReference type="Pfam" id="PF01979">
    <property type="entry name" value="Amidohydro_1"/>
    <property type="match status" value="1"/>
</dbReference>
<protein>
    <submittedName>
        <fullName evidence="5">Amidohydrolase</fullName>
    </submittedName>
</protein>